<feature type="region of interest" description="Disordered" evidence="6">
    <location>
        <begin position="92"/>
        <end position="111"/>
    </location>
</feature>
<evidence type="ECO:0000256" key="3">
    <source>
        <dbReference type="ARBA" id="ARBA00022833"/>
    </source>
</evidence>
<evidence type="ECO:0000256" key="1">
    <source>
        <dbReference type="ARBA" id="ARBA00022723"/>
    </source>
</evidence>
<reference evidence="8" key="1">
    <citation type="journal article" date="2011" name="Genome Biol.">
        <title>The draft genome of the carcinogenic human liver fluke Clonorchis sinensis.</title>
        <authorList>
            <person name="Wang X."/>
            <person name="Chen W."/>
            <person name="Huang Y."/>
            <person name="Sun J."/>
            <person name="Men J."/>
            <person name="Liu H."/>
            <person name="Luo F."/>
            <person name="Guo L."/>
            <person name="Lv X."/>
            <person name="Deng C."/>
            <person name="Zhou C."/>
            <person name="Fan Y."/>
            <person name="Li X."/>
            <person name="Huang L."/>
            <person name="Hu Y."/>
            <person name="Liang C."/>
            <person name="Hu X."/>
            <person name="Xu J."/>
            <person name="Yu X."/>
        </authorList>
    </citation>
    <scope>NUCLEOTIDE SEQUENCE [LARGE SCALE GENOMIC DNA]</scope>
    <source>
        <strain evidence="8">Henan</strain>
    </source>
</reference>
<dbReference type="AlphaFoldDB" id="G7YEX9"/>
<dbReference type="InterPro" id="IPR036236">
    <property type="entry name" value="Znf_C2H2_sf"/>
</dbReference>
<protein>
    <submittedName>
        <fullName evidence="8">DnaJ homolog subfamily A member 5</fullName>
    </submittedName>
</protein>
<evidence type="ECO:0000313" key="8">
    <source>
        <dbReference type="EMBL" id="GAA51512.1"/>
    </source>
</evidence>
<feature type="region of interest" description="Disordered" evidence="6">
    <location>
        <begin position="374"/>
        <end position="432"/>
    </location>
</feature>
<feature type="region of interest" description="Disordered" evidence="6">
    <location>
        <begin position="490"/>
        <end position="515"/>
    </location>
</feature>
<dbReference type="PANTHER" id="PTHR44029">
    <property type="entry name" value="DNAJ HOMOLOG SUBFAMILY C MEMBER 21"/>
    <property type="match status" value="1"/>
</dbReference>
<dbReference type="GO" id="GO:0008270">
    <property type="term" value="F:zinc ion binding"/>
    <property type="evidence" value="ECO:0007669"/>
    <property type="project" value="UniProtKB-KW"/>
</dbReference>
<dbReference type="PANTHER" id="PTHR44029:SF1">
    <property type="entry name" value="DNAJ HOMOLOG SUBFAMILY C MEMBER 21"/>
    <property type="match status" value="1"/>
</dbReference>
<evidence type="ECO:0000256" key="6">
    <source>
        <dbReference type="SAM" id="MobiDB-lite"/>
    </source>
</evidence>
<feature type="compositionally biased region" description="Polar residues" evidence="6">
    <location>
        <begin position="408"/>
        <end position="428"/>
    </location>
</feature>
<name>G7YEX9_CLOSI</name>
<reference key="2">
    <citation type="submission" date="2011-10" db="EMBL/GenBank/DDBJ databases">
        <title>The genome and transcriptome sequence of Clonorchis sinensis provide insights into the carcinogenic liver fluke.</title>
        <authorList>
            <person name="Wang X."/>
            <person name="Huang Y."/>
            <person name="Chen W."/>
            <person name="Liu H."/>
            <person name="Guo L."/>
            <person name="Chen Y."/>
            <person name="Luo F."/>
            <person name="Zhou W."/>
            <person name="Sun J."/>
            <person name="Mao Q."/>
            <person name="Liang P."/>
            <person name="Zhou C."/>
            <person name="Tian Y."/>
            <person name="Men J."/>
            <person name="Lv X."/>
            <person name="Huang L."/>
            <person name="Zhou J."/>
            <person name="Hu Y."/>
            <person name="Li R."/>
            <person name="Zhang F."/>
            <person name="Lei H."/>
            <person name="Li X."/>
            <person name="Hu X."/>
            <person name="Liang C."/>
            <person name="Xu J."/>
            <person name="Wu Z."/>
            <person name="Yu X."/>
        </authorList>
    </citation>
    <scope>NUCLEOTIDE SEQUENCE</scope>
    <source>
        <strain>Henan</strain>
    </source>
</reference>
<dbReference type="InterPro" id="IPR013087">
    <property type="entry name" value="Znf_C2H2_type"/>
</dbReference>
<dbReference type="Gene3D" id="3.30.160.60">
    <property type="entry name" value="Classic Zinc Finger"/>
    <property type="match status" value="1"/>
</dbReference>
<dbReference type="Pfam" id="PF21884">
    <property type="entry name" value="ZUO1-like_ZHD"/>
    <property type="match status" value="1"/>
</dbReference>
<dbReference type="SMART" id="SM00355">
    <property type="entry name" value="ZnF_C2H2"/>
    <property type="match status" value="2"/>
</dbReference>
<evidence type="ECO:0000259" key="7">
    <source>
        <dbReference type="PROSITE" id="PS50157"/>
    </source>
</evidence>
<dbReference type="EMBL" id="DF143163">
    <property type="protein sequence ID" value="GAA51512.1"/>
    <property type="molecule type" value="Genomic_DNA"/>
</dbReference>
<organism evidence="8 9">
    <name type="scientific">Clonorchis sinensis</name>
    <name type="common">Chinese liver fluke</name>
    <dbReference type="NCBI Taxonomy" id="79923"/>
    <lineage>
        <taxon>Eukaryota</taxon>
        <taxon>Metazoa</taxon>
        <taxon>Spiralia</taxon>
        <taxon>Lophotrochozoa</taxon>
        <taxon>Platyhelminthes</taxon>
        <taxon>Trematoda</taxon>
        <taxon>Digenea</taxon>
        <taxon>Opisthorchiida</taxon>
        <taxon>Opisthorchiata</taxon>
        <taxon>Opisthorchiidae</taxon>
        <taxon>Clonorchis</taxon>
    </lineage>
</organism>
<dbReference type="InterPro" id="IPR051964">
    <property type="entry name" value="Chaperone_stress_response"/>
</dbReference>
<evidence type="ECO:0000256" key="4">
    <source>
        <dbReference type="PROSITE-ProRule" id="PRU00042"/>
    </source>
</evidence>
<keyword evidence="2 4" id="KW-0863">Zinc-finger</keyword>
<feature type="domain" description="C2H2-type" evidence="7">
    <location>
        <begin position="440"/>
        <end position="469"/>
    </location>
</feature>
<dbReference type="Proteomes" id="UP000008909">
    <property type="component" value="Unassembled WGS sequence"/>
</dbReference>
<dbReference type="Pfam" id="PF12171">
    <property type="entry name" value="zf-C2H2_jaz"/>
    <property type="match status" value="1"/>
</dbReference>
<dbReference type="InterPro" id="IPR022755">
    <property type="entry name" value="Znf_C2H2_jaz"/>
</dbReference>
<dbReference type="SMART" id="SM00451">
    <property type="entry name" value="ZnF_U1"/>
    <property type="match status" value="1"/>
</dbReference>
<evidence type="ECO:0000313" key="9">
    <source>
        <dbReference type="Proteomes" id="UP000008909"/>
    </source>
</evidence>
<dbReference type="InterPro" id="IPR003604">
    <property type="entry name" value="Matrin/U1-like-C_Znf_C2H2"/>
</dbReference>
<keyword evidence="9" id="KW-1185">Reference proteome</keyword>
<keyword evidence="5" id="KW-0175">Coiled coil</keyword>
<sequence length="598" mass="67635">MCISLQLILRVLSDPQERAWYDSHRAQILQSGGQKSQMGSAAGYEEERIDVFQYFTRSCFQGFDDGETGFYTVYRKVFQDITDEEIKAAEFANDYDSSPSEEDADLGARNGKGNLRSYPTFGSMDSAYSEVVAPFYQFWEVFQTKKNYTWVEKYDVRCAESRAERRAMEGENRRLRNAAKKKRNEEIRQLVAFVKRRDKRVAAERERIQLAGEEAQARTKHLAKQARQRNAAQLAEAWNEELSFGGIAAQWQDVFEAELSRLEAELDGASPRSNEVREAESPGVSADELDDVNSLYCLACDKTFASANAKANHESSKKHRKQVELLRQVLLEEQEVVKLKGNEYMENGADSDAKSSTSETDLVAGVASVKLTKRAKKAQRKRLKEATKLNSADISDKPPVENKDPEECTTTDSGTTLDPQNPSSNQNRLPEAEAKTTISLTCETCAAVFPSRNRLFAHLKQTGHATLKPVVLKSQTAKSKRTRNWRKNRPRTNIGVTSHSNEVGENRSTAHPPEVHQVGCTPRHLVYLILHFGLDMRRIWHLFAYQDGVVLSDKYFIIIIGSMTSVFNTDASLPYNHDLFESLIVKKRIKVDGEGTWC</sequence>
<accession>G7YEX9</accession>
<dbReference type="GO" id="GO:0003676">
    <property type="term" value="F:nucleic acid binding"/>
    <property type="evidence" value="ECO:0007669"/>
    <property type="project" value="InterPro"/>
</dbReference>
<feature type="compositionally biased region" description="Basic and acidic residues" evidence="6">
    <location>
        <begin position="394"/>
        <end position="406"/>
    </location>
</feature>
<dbReference type="PROSITE" id="PS00028">
    <property type="entry name" value="ZINC_FINGER_C2H2_1"/>
    <property type="match status" value="2"/>
</dbReference>
<dbReference type="SUPFAM" id="SSF57667">
    <property type="entry name" value="beta-beta-alpha zinc fingers"/>
    <property type="match status" value="1"/>
</dbReference>
<feature type="compositionally biased region" description="Polar residues" evidence="6">
    <location>
        <begin position="494"/>
        <end position="509"/>
    </location>
</feature>
<dbReference type="InterPro" id="IPR054076">
    <property type="entry name" value="ZUO1-like_ZHD"/>
</dbReference>
<dbReference type="GO" id="GO:0005737">
    <property type="term" value="C:cytoplasm"/>
    <property type="evidence" value="ECO:0007669"/>
    <property type="project" value="TreeGrafter"/>
</dbReference>
<dbReference type="PROSITE" id="PS50157">
    <property type="entry name" value="ZINC_FINGER_C2H2_2"/>
    <property type="match status" value="1"/>
</dbReference>
<keyword evidence="1" id="KW-0479">Metal-binding</keyword>
<proteinExistence type="predicted"/>
<evidence type="ECO:0000256" key="2">
    <source>
        <dbReference type="ARBA" id="ARBA00022771"/>
    </source>
</evidence>
<feature type="compositionally biased region" description="Basic residues" evidence="6">
    <location>
        <begin position="374"/>
        <end position="383"/>
    </location>
</feature>
<feature type="coiled-coil region" evidence="5">
    <location>
        <begin position="158"/>
        <end position="188"/>
    </location>
</feature>
<keyword evidence="3" id="KW-0862">Zinc</keyword>
<evidence type="ECO:0000256" key="5">
    <source>
        <dbReference type="SAM" id="Coils"/>
    </source>
</evidence>
<gene>
    <name evidence="8" type="ORF">CLF_106285</name>
</gene>